<evidence type="ECO:0000256" key="2">
    <source>
        <dbReference type="ARBA" id="ARBA00022630"/>
    </source>
</evidence>
<gene>
    <name evidence="7" type="primary">pad1_2</name>
    <name evidence="5" type="synonym">ubiX</name>
    <name evidence="7" type="ORF">ERS852491_03040</name>
</gene>
<keyword evidence="7" id="KW-0456">Lyase</keyword>
<evidence type="ECO:0000259" key="6">
    <source>
        <dbReference type="Pfam" id="PF02441"/>
    </source>
</evidence>
<dbReference type="InterPro" id="IPR036551">
    <property type="entry name" value="Flavin_trans-like"/>
</dbReference>
<dbReference type="Pfam" id="PF02441">
    <property type="entry name" value="Flavoprotein"/>
    <property type="match status" value="1"/>
</dbReference>
<organism evidence="7 8">
    <name type="scientific">Faecalicatena contorta</name>
    <dbReference type="NCBI Taxonomy" id="39482"/>
    <lineage>
        <taxon>Bacteria</taxon>
        <taxon>Bacillati</taxon>
        <taxon>Bacillota</taxon>
        <taxon>Clostridia</taxon>
        <taxon>Lachnospirales</taxon>
        <taxon>Lachnospiraceae</taxon>
        <taxon>Faecalicatena</taxon>
    </lineage>
</organism>
<dbReference type="NCBIfam" id="NF004685">
    <property type="entry name" value="PRK06029.1"/>
    <property type="match status" value="1"/>
</dbReference>
<dbReference type="Gene3D" id="3.40.50.1950">
    <property type="entry name" value="Flavin prenyltransferase-like"/>
    <property type="match status" value="1"/>
</dbReference>
<dbReference type="NCBIfam" id="TIGR00421">
    <property type="entry name" value="ubiX_pad"/>
    <property type="match status" value="1"/>
</dbReference>
<comment type="function">
    <text evidence="5">Flavin prenyltransferase that catalyzes the synthesis of the prenylated FMN cofactor (prenyl-FMN) for 4-hydroxy-3-polyprenylbenzoic acid decarboxylase UbiD. The prenyltransferase is metal-independent and links a dimethylallyl moiety from dimethylallyl monophosphate (DMAP) to the flavin N5 and C6 atoms of FMN.</text>
</comment>
<dbReference type="STRING" id="39482.ERS852491_03040"/>
<dbReference type="Proteomes" id="UP000095544">
    <property type="component" value="Unassembled WGS sequence"/>
</dbReference>
<evidence type="ECO:0000256" key="3">
    <source>
        <dbReference type="ARBA" id="ARBA00022643"/>
    </source>
</evidence>
<evidence type="ECO:0000313" key="8">
    <source>
        <dbReference type="Proteomes" id="UP000095544"/>
    </source>
</evidence>
<dbReference type="InterPro" id="IPR003382">
    <property type="entry name" value="Flavoprotein"/>
</dbReference>
<keyword evidence="2 5" id="KW-0285">Flavoprotein</keyword>
<keyword evidence="4 5" id="KW-0808">Transferase</keyword>
<keyword evidence="1 5" id="KW-0637">Prenyltransferase</keyword>
<dbReference type="GO" id="GO:0106141">
    <property type="term" value="F:flavin prenyltransferase activity"/>
    <property type="evidence" value="ECO:0007669"/>
    <property type="project" value="UniProtKB-EC"/>
</dbReference>
<comment type="caution">
    <text evidence="5">Lacks conserved residue(s) required for the propagation of feature annotation.</text>
</comment>
<dbReference type="InterPro" id="IPR004507">
    <property type="entry name" value="UbiX-like"/>
</dbReference>
<dbReference type="GO" id="GO:0016829">
    <property type="term" value="F:lyase activity"/>
    <property type="evidence" value="ECO:0007669"/>
    <property type="project" value="UniProtKB-KW"/>
</dbReference>
<keyword evidence="3 5" id="KW-0288">FMN</keyword>
<feature type="binding site" evidence="5">
    <location>
        <position position="36"/>
    </location>
    <ligand>
        <name>FMN</name>
        <dbReference type="ChEBI" id="CHEBI:58210"/>
    </ligand>
</feature>
<accession>A0A174H812</accession>
<evidence type="ECO:0000256" key="5">
    <source>
        <dbReference type="HAMAP-Rule" id="MF_01984"/>
    </source>
</evidence>
<feature type="binding site" evidence="5">
    <location>
        <position position="168"/>
    </location>
    <ligand>
        <name>dimethylallyl phosphate</name>
        <dbReference type="ChEBI" id="CHEBI:88052"/>
    </ligand>
</feature>
<feature type="binding site" evidence="5">
    <location>
        <position position="152"/>
    </location>
    <ligand>
        <name>dimethylallyl phosphate</name>
        <dbReference type="ChEBI" id="CHEBI:88052"/>
    </ligand>
</feature>
<sequence>MRITVGVCGGTGVEMSGYLLKALKSIEDCEVHLILSEAARITWELESSIPIEELVKIADHIHDEHNMAACISSGSFVTDGMIIMPCSMKTLAGIAAGYAENLILRAADVCMKEGRKVVLVPREMPLGKIYIRNLKEAADMGGVIVPPLLTFYNRPGTIADQINHIVGKVLMQFGITYDKFVPWMGAGEEC</sequence>
<dbReference type="AlphaFoldDB" id="A0A174H812"/>
<comment type="similarity">
    <text evidence="5">Belongs to the UbiX/PAD1 family.</text>
</comment>
<dbReference type="EMBL" id="CYZU01000030">
    <property type="protein sequence ID" value="CUO71033.1"/>
    <property type="molecule type" value="Genomic_DNA"/>
</dbReference>
<name>A0A174H812_9FIRM</name>
<proteinExistence type="inferred from homology"/>
<dbReference type="RefSeq" id="WP_055153993.1">
    <property type="nucleotide sequence ID" value="NZ_CYZU01000030.1"/>
</dbReference>
<dbReference type="HAMAP" id="MF_01984">
    <property type="entry name" value="ubiX_pad"/>
    <property type="match status" value="1"/>
</dbReference>
<reference evidence="7 8" key="1">
    <citation type="submission" date="2015-09" db="EMBL/GenBank/DDBJ databases">
        <authorList>
            <consortium name="Pathogen Informatics"/>
        </authorList>
    </citation>
    <scope>NUCLEOTIDE SEQUENCE [LARGE SCALE GENOMIC DNA]</scope>
    <source>
        <strain evidence="7 8">2789STDY5834876</strain>
    </source>
</reference>
<comment type="catalytic activity">
    <reaction evidence="5">
        <text>dimethylallyl phosphate + FMNH2 = prenylated FMNH2 + phosphate</text>
        <dbReference type="Rhea" id="RHEA:37743"/>
        <dbReference type="ChEBI" id="CHEBI:43474"/>
        <dbReference type="ChEBI" id="CHEBI:57618"/>
        <dbReference type="ChEBI" id="CHEBI:87467"/>
        <dbReference type="ChEBI" id="CHEBI:88052"/>
        <dbReference type="EC" id="2.5.1.129"/>
    </reaction>
</comment>
<protein>
    <recommendedName>
        <fullName evidence="5">Flavin prenyltransferase UbiX</fullName>
        <ecNumber evidence="5">2.5.1.129</ecNumber>
    </recommendedName>
</protein>
<evidence type="ECO:0000313" key="7">
    <source>
        <dbReference type="EMBL" id="CUO71033.1"/>
    </source>
</evidence>
<feature type="binding site" evidence="5">
    <location>
        <begin position="9"/>
        <end position="11"/>
    </location>
    <ligand>
        <name>FMN</name>
        <dbReference type="ChEBI" id="CHEBI:58210"/>
    </ligand>
</feature>
<dbReference type="OrthoDB" id="9781577at2"/>
<dbReference type="SUPFAM" id="SSF52507">
    <property type="entry name" value="Homo-oligomeric flavin-containing Cys decarboxylases, HFCD"/>
    <property type="match status" value="1"/>
</dbReference>
<evidence type="ECO:0000256" key="1">
    <source>
        <dbReference type="ARBA" id="ARBA00022602"/>
    </source>
</evidence>
<evidence type="ECO:0000256" key="4">
    <source>
        <dbReference type="ARBA" id="ARBA00022679"/>
    </source>
</evidence>
<feature type="domain" description="Flavoprotein" evidence="6">
    <location>
        <begin position="1"/>
        <end position="172"/>
    </location>
</feature>
<dbReference type="EC" id="2.5.1.129" evidence="5"/>
<feature type="binding site" evidence="5">
    <location>
        <position position="122"/>
    </location>
    <ligand>
        <name>FMN</name>
        <dbReference type="ChEBI" id="CHEBI:58210"/>
    </ligand>
</feature>
<feature type="binding site" evidence="5">
    <location>
        <begin position="87"/>
        <end position="90"/>
    </location>
    <ligand>
        <name>FMN</name>
        <dbReference type="ChEBI" id="CHEBI:58210"/>
    </ligand>
</feature>